<protein>
    <submittedName>
        <fullName evidence="4">GNAT family N-acetyltransferase</fullName>
    </submittedName>
</protein>
<name>A0A399JCP5_9MICC</name>
<dbReference type="InterPro" id="IPR003781">
    <property type="entry name" value="CoA-bd"/>
</dbReference>
<dbReference type="EMBL" id="QQXK01000006">
    <property type="protein sequence ID" value="RII43004.1"/>
    <property type="molecule type" value="Genomic_DNA"/>
</dbReference>
<evidence type="ECO:0000313" key="4">
    <source>
        <dbReference type="EMBL" id="RII43004.1"/>
    </source>
</evidence>
<dbReference type="Proteomes" id="UP000265419">
    <property type="component" value="Unassembled WGS sequence"/>
</dbReference>
<dbReference type="InterPro" id="IPR032875">
    <property type="entry name" value="Succ_CoA_lig_flav_dom"/>
</dbReference>
<dbReference type="SUPFAM" id="SSF52210">
    <property type="entry name" value="Succinyl-CoA synthetase domains"/>
    <property type="match status" value="2"/>
</dbReference>
<dbReference type="Pfam" id="PF13607">
    <property type="entry name" value="Succ_CoA_lig"/>
    <property type="match status" value="1"/>
</dbReference>
<dbReference type="GO" id="GO:0016747">
    <property type="term" value="F:acyltransferase activity, transferring groups other than amino-acyl groups"/>
    <property type="evidence" value="ECO:0007669"/>
    <property type="project" value="InterPro"/>
</dbReference>
<evidence type="ECO:0000313" key="5">
    <source>
        <dbReference type="Proteomes" id="UP000265419"/>
    </source>
</evidence>
<dbReference type="Pfam" id="PF13549">
    <property type="entry name" value="ATP-grasp_5"/>
    <property type="match status" value="1"/>
</dbReference>
<keyword evidence="1" id="KW-0547">Nucleotide-binding</keyword>
<organism evidence="4 5">
    <name type="scientific">Galactobacter valiniphilus</name>
    <dbReference type="NCBI Taxonomy" id="2676122"/>
    <lineage>
        <taxon>Bacteria</taxon>
        <taxon>Bacillati</taxon>
        <taxon>Actinomycetota</taxon>
        <taxon>Actinomycetes</taxon>
        <taxon>Micrococcales</taxon>
        <taxon>Micrococcaceae</taxon>
        <taxon>Galactobacter</taxon>
    </lineage>
</organism>
<evidence type="ECO:0000259" key="2">
    <source>
        <dbReference type="PROSITE" id="PS50975"/>
    </source>
</evidence>
<proteinExistence type="predicted"/>
<sequence>MASPRRFGAYPTRWEADVVLRDGSTAHVRPIRPSDVPALERLHAAQSERSIYLRYFTYKSSLTPAELKRFTEVDHVDRVALVVERGSEIIAIGRFDRLPDPTQAEVAFNVRDAEQGKGLGSILLEHLTAAGRELGIERFTAEVLPENRQMLTVFSEAGYDVTRSFEDGVVMVSFDIDPTERSLAVMEAREHRAEARSLAELLRPRSVAVIGASRTWGKLGHALLENVREGGFTGPVYAVNPQVLELGGGPAYGKVSEIPNPVDLAIVAVPKEEVLGVAADCAKHGVKGLVVITAGFRAEADLAGQRELVRLARANGMRVIGPASLGLFNTDPAVRLNASPSERPPRPGNVGLFSQSAALGMMLYAVAKRRGLGLSAGLNAGNRADVSGNDVMQFFEDDEHTEVVALYLESFGNPRKFSRIARRLARSKPVIVAKSDVMGLRVPPGHQARTTQAPQGAVNALLSQSGVIRVGTQEELMDVAQLLATQPLPAGPRLAVLSNSAALGAVAADHAAGLELVVSTQESEIELGSGQSVAVRAVRSACAQALARPDVDALLVALLPAVGVDPAALAAAIAGAGNAAGKPVIACFAGALGDEAPVAGVAGELPCYPNLAVGLKALSRARTYAAWRERDPGEVEEPAGIDRERARELVEGWVEGLQGDGLLSLSQEQCAQLLDCYGITVQRSIAFSTEEEAVAAAAQVGYPVVLKARDAALRHRLDLGGVRLNIVDEASLRSDVRSMREMLRPYGEVQLEVQAMAPTGQGVVVRCLEDPLMGPLVSYGLAGDAVNLLGDWAHAAPPLTPGVLHDLVRAPRSATKLLGYQGLPALDTGALEELLHRVGTLKDELPQVALLEFNPVLVAPRGVHVLHAQIRVGNPAERTDSARRAMSIPQR</sequence>
<comment type="caution">
    <text evidence="4">The sequence shown here is derived from an EMBL/GenBank/DDBJ whole genome shotgun (WGS) entry which is preliminary data.</text>
</comment>
<dbReference type="PANTHER" id="PTHR42793:SF1">
    <property type="entry name" value="PEPTIDYL-LYSINE N-ACETYLTRANSFERASE PATZ"/>
    <property type="match status" value="1"/>
</dbReference>
<dbReference type="Gene3D" id="3.40.630.30">
    <property type="match status" value="1"/>
</dbReference>
<dbReference type="PROSITE" id="PS50975">
    <property type="entry name" value="ATP_GRASP"/>
    <property type="match status" value="1"/>
</dbReference>
<gene>
    <name evidence="4" type="ORF">DWB68_04275</name>
</gene>
<dbReference type="AlphaFoldDB" id="A0A399JCP5"/>
<dbReference type="Pfam" id="PF00583">
    <property type="entry name" value="Acetyltransf_1"/>
    <property type="match status" value="1"/>
</dbReference>
<dbReference type="InterPro" id="IPR016181">
    <property type="entry name" value="Acyl_CoA_acyltransferase"/>
</dbReference>
<keyword evidence="4" id="KW-0808">Transferase</keyword>
<dbReference type="GO" id="GO:0046872">
    <property type="term" value="F:metal ion binding"/>
    <property type="evidence" value="ECO:0007669"/>
    <property type="project" value="InterPro"/>
</dbReference>
<dbReference type="Gene3D" id="3.40.50.261">
    <property type="entry name" value="Succinyl-CoA synthetase domains"/>
    <property type="match status" value="2"/>
</dbReference>
<keyword evidence="5" id="KW-1185">Reference proteome</keyword>
<dbReference type="CDD" id="cd04301">
    <property type="entry name" value="NAT_SF"/>
    <property type="match status" value="1"/>
</dbReference>
<dbReference type="GO" id="GO:0005524">
    <property type="term" value="F:ATP binding"/>
    <property type="evidence" value="ECO:0007669"/>
    <property type="project" value="UniProtKB-UniRule"/>
</dbReference>
<evidence type="ECO:0000256" key="1">
    <source>
        <dbReference type="PROSITE-ProRule" id="PRU00409"/>
    </source>
</evidence>
<keyword evidence="1" id="KW-0067">ATP-binding</keyword>
<evidence type="ECO:0000259" key="3">
    <source>
        <dbReference type="PROSITE" id="PS51186"/>
    </source>
</evidence>
<dbReference type="InterPro" id="IPR000182">
    <property type="entry name" value="GNAT_dom"/>
</dbReference>
<dbReference type="SMART" id="SM00881">
    <property type="entry name" value="CoA_binding"/>
    <property type="match status" value="1"/>
</dbReference>
<dbReference type="Pfam" id="PF13380">
    <property type="entry name" value="CoA_binding_2"/>
    <property type="match status" value="1"/>
</dbReference>
<dbReference type="Gene3D" id="3.30.1490.20">
    <property type="entry name" value="ATP-grasp fold, A domain"/>
    <property type="match status" value="1"/>
</dbReference>
<dbReference type="SUPFAM" id="SSF51735">
    <property type="entry name" value="NAD(P)-binding Rossmann-fold domains"/>
    <property type="match status" value="1"/>
</dbReference>
<dbReference type="SUPFAM" id="SSF56059">
    <property type="entry name" value="Glutathione synthetase ATP-binding domain-like"/>
    <property type="match status" value="1"/>
</dbReference>
<accession>A0A399JCP5</accession>
<dbReference type="PROSITE" id="PS51186">
    <property type="entry name" value="GNAT"/>
    <property type="match status" value="1"/>
</dbReference>
<dbReference type="InterPro" id="IPR036291">
    <property type="entry name" value="NAD(P)-bd_dom_sf"/>
</dbReference>
<dbReference type="InterPro" id="IPR016102">
    <property type="entry name" value="Succinyl-CoA_synth-like"/>
</dbReference>
<feature type="domain" description="ATP-grasp" evidence="2">
    <location>
        <begin position="671"/>
        <end position="887"/>
    </location>
</feature>
<dbReference type="SUPFAM" id="SSF55729">
    <property type="entry name" value="Acyl-CoA N-acyltransferases (Nat)"/>
    <property type="match status" value="1"/>
</dbReference>
<dbReference type="Gene3D" id="3.30.470.20">
    <property type="entry name" value="ATP-grasp fold, B domain"/>
    <property type="match status" value="1"/>
</dbReference>
<dbReference type="RefSeq" id="WP_119423909.1">
    <property type="nucleotide sequence ID" value="NZ_QQXK01000006.1"/>
</dbReference>
<dbReference type="InterPro" id="IPR011761">
    <property type="entry name" value="ATP-grasp"/>
</dbReference>
<reference evidence="4 5" key="1">
    <citation type="submission" date="2018-07" db="EMBL/GenBank/DDBJ databases">
        <title>Arthrobacter sp. nov., isolated from raw cow's milk with high bacterial count.</title>
        <authorList>
            <person name="Hahne J."/>
            <person name="Isele D."/>
            <person name="Lipski A."/>
        </authorList>
    </citation>
    <scope>NUCLEOTIDE SEQUENCE [LARGE SCALE GENOMIC DNA]</scope>
    <source>
        <strain evidence="4 5">JZ R-35</strain>
    </source>
</reference>
<dbReference type="Gene3D" id="3.40.50.720">
    <property type="entry name" value="NAD(P)-binding Rossmann-like Domain"/>
    <property type="match status" value="1"/>
</dbReference>
<dbReference type="PANTHER" id="PTHR42793">
    <property type="entry name" value="COA BINDING DOMAIN CONTAINING PROTEIN"/>
    <property type="match status" value="1"/>
</dbReference>
<feature type="domain" description="N-acetyltransferase" evidence="3">
    <location>
        <begin position="26"/>
        <end position="177"/>
    </location>
</feature>
<dbReference type="InterPro" id="IPR013815">
    <property type="entry name" value="ATP_grasp_subdomain_1"/>
</dbReference>